<dbReference type="InterPro" id="IPR011990">
    <property type="entry name" value="TPR-like_helical_dom_sf"/>
</dbReference>
<dbReference type="SUPFAM" id="SSF48452">
    <property type="entry name" value="TPR-like"/>
    <property type="match status" value="1"/>
</dbReference>
<dbReference type="RefSeq" id="WP_386820668.1">
    <property type="nucleotide sequence ID" value="NZ_JBHUIT010000027.1"/>
</dbReference>
<dbReference type="InterPro" id="IPR019734">
    <property type="entry name" value="TPR_rpt"/>
</dbReference>
<evidence type="ECO:0000313" key="1">
    <source>
        <dbReference type="EMBL" id="MFD2257383.1"/>
    </source>
</evidence>
<keyword evidence="2" id="KW-1185">Reference proteome</keyword>
<dbReference type="EMBL" id="JBHUIT010000027">
    <property type="protein sequence ID" value="MFD2257383.1"/>
    <property type="molecule type" value="Genomic_DNA"/>
</dbReference>
<reference evidence="2" key="1">
    <citation type="journal article" date="2019" name="Int. J. Syst. Evol. Microbiol.">
        <title>The Global Catalogue of Microorganisms (GCM) 10K type strain sequencing project: providing services to taxonomists for standard genome sequencing and annotation.</title>
        <authorList>
            <consortium name="The Broad Institute Genomics Platform"/>
            <consortium name="The Broad Institute Genome Sequencing Center for Infectious Disease"/>
            <person name="Wu L."/>
            <person name="Ma J."/>
        </authorList>
    </citation>
    <scope>NUCLEOTIDE SEQUENCE [LARGE SCALE GENOMIC DNA]</scope>
    <source>
        <strain evidence="2">CGMCC 4.7106</strain>
    </source>
</reference>
<name>A0ABW5D8H5_9BACT</name>
<proteinExistence type="predicted"/>
<protein>
    <submittedName>
        <fullName evidence="1">Tetratricopeptide repeat protein</fullName>
    </submittedName>
</protein>
<dbReference type="Proteomes" id="UP001597375">
    <property type="component" value="Unassembled WGS sequence"/>
</dbReference>
<dbReference type="Gene3D" id="1.25.40.10">
    <property type="entry name" value="Tetratricopeptide repeat domain"/>
    <property type="match status" value="1"/>
</dbReference>
<evidence type="ECO:0000313" key="2">
    <source>
        <dbReference type="Proteomes" id="UP001597375"/>
    </source>
</evidence>
<gene>
    <name evidence="1" type="ORF">ACFSSA_11930</name>
</gene>
<sequence>MVQDLLMVGSMVTKQILRAASGWLELGMPDDALEELKSLGSTGSGQERRALELKLAAEMAKEDWTESSKTAGILCRMAVDDPEFFLSAAYCNHEAGNTEEAKNWLMRGPDVLNEMPVYHYNMACYLWKLGESERAKNHLAKAVQMDESFLDSAKQDRDLVGMEL</sequence>
<organism evidence="1 2">
    <name type="scientific">Luteolibacter algae</name>
    <dbReference type="NCBI Taxonomy" id="454151"/>
    <lineage>
        <taxon>Bacteria</taxon>
        <taxon>Pseudomonadati</taxon>
        <taxon>Verrucomicrobiota</taxon>
        <taxon>Verrucomicrobiia</taxon>
        <taxon>Verrucomicrobiales</taxon>
        <taxon>Verrucomicrobiaceae</taxon>
        <taxon>Luteolibacter</taxon>
    </lineage>
</organism>
<accession>A0ABW5D8H5</accession>
<dbReference type="Pfam" id="PF13181">
    <property type="entry name" value="TPR_8"/>
    <property type="match status" value="1"/>
</dbReference>
<comment type="caution">
    <text evidence="1">The sequence shown here is derived from an EMBL/GenBank/DDBJ whole genome shotgun (WGS) entry which is preliminary data.</text>
</comment>
<dbReference type="NCBIfam" id="NF047558">
    <property type="entry name" value="TPR_END_plus"/>
    <property type="match status" value="1"/>
</dbReference>